<sequence length="1282" mass="142404">MESFLPPITVTKFRWWSEELDRLKSTELANIQSSSNQSDFLQLNLHVGEKSDERPDMLECPVCGAFAASTVNALNAHVDSCLAQASRKERRQMRMSIKVTKSRTPKKRSITEIFAVAPQIHKVDALDDENLLDEDENGRLRSLSSYLAIVLVVCNKVHQQHKEREKSFNLLLDLELLIIETCRLWMLWKGFNNIFFRNMAIEDAFEMKILAGNLFTIDDDGGDDSYESSLENGSKLKPQTPVNFNRKLNNTLCNRGSNAISVLEEKPSLKCMSAKKKSKVVQASKLIVEREKPSSSVRGILKNPGNCSSGQNSARCNLRATTQASTCGIQHSLKHVSFSGKDDILGPHEKHVATLEKNICHADLDSFELSEKGHQYDTDKGFPAREINTSDDEDVSFSTGNGIAVQAMKGKQLLPDIHYNVDIPKFLGPCILSQEKANQFSDRSLPPGHVVIDSGNLHMSNQGNQTTFCSRPFTVAPRLLSAVKEIQNPFVSSEVCGGVSSLNSSSQFVYYFGDHNPEVAISSKANPRVSLHPSSSAFALSKNVSETAPFTSQFASGNVSGHALSHQPLYCLAPNELRGRLCPFPDCKQKNVAIREKCRDEDFFGLPLNSLGELVQTNSNSKGGFDQLKKLGPGPGSSNNVNNLVFPRSTDDHSIMKGKHCIGSGLPNNQLSLFPAQNHMKENATLHSSARLGASELHGHRKYGYCTESDRRCNCSDCLMDSDINLINNSFTGCGQYDQVWNRKEKDISHAMENAEKMLLNGPTPTMRLMGKDVTICQSSNERQGLADAPKSIGLQNSCVDKHFQQEWLLDRAPGKCKETSVRQFEIARNQAFPRNVLIKPHESNFFQPGINWQANPEFQNSSSIAIARDPKPSSCHFAHPHTSHAIFDNGGDFQEPFISRTETLRVSSLLPAVSASQRNSQNINGNSVELESNSNLLNAGKSSFNFPFLHPDNVEHVQPSWCRDSSKSLIPWLLQATQQVQAPITPSQLFPDVGRKCHPHTARTSFLINRMVPHFPVVSYDHNPMIPYSHMESSVGQPSLAHSPLIPSLPVIKPTSVTLSQRNGIKFKDRMKSKFVSTRDPDICQNSRKRPAVKEDYLMKPIKLPNLGIRDDSRAETQLTRENFNDIQCNMGTLELEPERNEESVGGWILNESQYDGFGLSAGIDFSKVDAYGVTRLGPIKLSPGVKHILKPSQKVDQDNSRLIHSTIPFASVTDCGKVLETLKKSTKIYSFTNYARDCTGLSTSPVGYMTVSHCSLLCKFYGILKRMKLSFHAFAAISNQ</sequence>
<keyword evidence="3" id="KW-0863">Zinc-finger</keyword>
<protein>
    <recommendedName>
        <fullName evidence="6">UBZ4-type domain-containing protein</fullName>
    </recommendedName>
</protein>
<keyword evidence="4" id="KW-0862">Zinc</keyword>
<evidence type="ECO:0000259" key="6">
    <source>
        <dbReference type="SMART" id="SM00734"/>
    </source>
</evidence>
<feature type="domain" description="UBZ4-type" evidence="6">
    <location>
        <begin position="57"/>
        <end position="82"/>
    </location>
</feature>
<dbReference type="OrthoDB" id="678085at2759"/>
<dbReference type="PANTHER" id="PTHR36892:SF1">
    <property type="entry name" value="OS05G0518200 PROTEIN"/>
    <property type="match status" value="1"/>
</dbReference>
<dbReference type="InterPro" id="IPR006642">
    <property type="entry name" value="Rad18_UBZ4"/>
</dbReference>
<accession>A0A2P5Y1D6</accession>
<organism evidence="7 8">
    <name type="scientific">Gossypium barbadense</name>
    <name type="common">Sea Island cotton</name>
    <name type="synonym">Hibiscus barbadensis</name>
    <dbReference type="NCBI Taxonomy" id="3634"/>
    <lineage>
        <taxon>Eukaryota</taxon>
        <taxon>Viridiplantae</taxon>
        <taxon>Streptophyta</taxon>
        <taxon>Embryophyta</taxon>
        <taxon>Tracheophyta</taxon>
        <taxon>Spermatophyta</taxon>
        <taxon>Magnoliopsida</taxon>
        <taxon>eudicotyledons</taxon>
        <taxon>Gunneridae</taxon>
        <taxon>Pentapetalae</taxon>
        <taxon>rosids</taxon>
        <taxon>malvids</taxon>
        <taxon>Malvales</taxon>
        <taxon>Malvaceae</taxon>
        <taxon>Malvoideae</taxon>
        <taxon>Gossypium</taxon>
    </lineage>
</organism>
<dbReference type="GO" id="GO:0003677">
    <property type="term" value="F:DNA binding"/>
    <property type="evidence" value="ECO:0007669"/>
    <property type="project" value="InterPro"/>
</dbReference>
<evidence type="ECO:0000313" key="8">
    <source>
        <dbReference type="Proteomes" id="UP000239757"/>
    </source>
</evidence>
<keyword evidence="5" id="KW-0234">DNA repair</keyword>
<reference evidence="7 8" key="1">
    <citation type="submission" date="2015-01" db="EMBL/GenBank/DDBJ databases">
        <title>Genome of allotetraploid Gossypium barbadense reveals genomic plasticity and fiber elongation in cotton evolution.</title>
        <authorList>
            <person name="Chen X."/>
            <person name="Liu X."/>
            <person name="Zhao B."/>
            <person name="Zheng H."/>
            <person name="Hu Y."/>
            <person name="Lu G."/>
            <person name="Yang C."/>
            <person name="Chen J."/>
            <person name="Shan C."/>
            <person name="Zhang L."/>
            <person name="Zhou Y."/>
            <person name="Wang L."/>
            <person name="Guo W."/>
            <person name="Bai Y."/>
            <person name="Ruan J."/>
            <person name="Shangguan X."/>
            <person name="Mao Y."/>
            <person name="Jiang J."/>
            <person name="Zhu Y."/>
            <person name="Lei J."/>
            <person name="Kang H."/>
            <person name="Chen S."/>
            <person name="He X."/>
            <person name="Wang R."/>
            <person name="Wang Y."/>
            <person name="Chen J."/>
            <person name="Wang L."/>
            <person name="Yu S."/>
            <person name="Wang B."/>
            <person name="Wei J."/>
            <person name="Song S."/>
            <person name="Lu X."/>
            <person name="Gao Z."/>
            <person name="Gu W."/>
            <person name="Deng X."/>
            <person name="Ma D."/>
            <person name="Wang S."/>
            <person name="Liang W."/>
            <person name="Fang L."/>
            <person name="Cai C."/>
            <person name="Zhu X."/>
            <person name="Zhou B."/>
            <person name="Zhang Y."/>
            <person name="Chen Z."/>
            <person name="Xu S."/>
            <person name="Zhu R."/>
            <person name="Wang S."/>
            <person name="Zhang T."/>
            <person name="Zhao G."/>
        </authorList>
    </citation>
    <scope>NUCLEOTIDE SEQUENCE [LARGE SCALE GENOMIC DNA]</scope>
    <source>
        <strain evidence="8">cv. Xinhai21</strain>
        <tissue evidence="7">Leaf</tissue>
    </source>
</reference>
<name>A0A2P5Y1D6_GOSBA</name>
<evidence type="ECO:0000256" key="1">
    <source>
        <dbReference type="ARBA" id="ARBA00022723"/>
    </source>
</evidence>
<dbReference type="Proteomes" id="UP000239757">
    <property type="component" value="Unassembled WGS sequence"/>
</dbReference>
<dbReference type="PANTHER" id="PTHR36892">
    <property type="entry name" value="OS01G0201800 PROTEIN"/>
    <property type="match status" value="1"/>
</dbReference>
<evidence type="ECO:0000256" key="2">
    <source>
        <dbReference type="ARBA" id="ARBA00022763"/>
    </source>
</evidence>
<evidence type="ECO:0000256" key="3">
    <source>
        <dbReference type="ARBA" id="ARBA00022771"/>
    </source>
</evidence>
<keyword evidence="2" id="KW-0227">DNA damage</keyword>
<dbReference type="GO" id="GO:0006281">
    <property type="term" value="P:DNA repair"/>
    <property type="evidence" value="ECO:0007669"/>
    <property type="project" value="UniProtKB-KW"/>
</dbReference>
<dbReference type="EMBL" id="KZ663863">
    <property type="protein sequence ID" value="PPS09409.1"/>
    <property type="molecule type" value="Genomic_DNA"/>
</dbReference>
<dbReference type="GO" id="GO:0008270">
    <property type="term" value="F:zinc ion binding"/>
    <property type="evidence" value="ECO:0007669"/>
    <property type="project" value="UniProtKB-KW"/>
</dbReference>
<gene>
    <name evidence="7" type="ORF">GOBAR_AA11238</name>
</gene>
<evidence type="ECO:0000256" key="5">
    <source>
        <dbReference type="ARBA" id="ARBA00023204"/>
    </source>
</evidence>
<evidence type="ECO:0000256" key="4">
    <source>
        <dbReference type="ARBA" id="ARBA00022833"/>
    </source>
</evidence>
<proteinExistence type="predicted"/>
<evidence type="ECO:0000313" key="7">
    <source>
        <dbReference type="EMBL" id="PPS09409.1"/>
    </source>
</evidence>
<keyword evidence="1" id="KW-0479">Metal-binding</keyword>
<dbReference type="SMART" id="SM00734">
    <property type="entry name" value="ZnF_Rad18"/>
    <property type="match status" value="1"/>
</dbReference>